<comment type="caution">
    <text evidence="8">The sequence shown here is derived from an EMBL/GenBank/DDBJ whole genome shotgun (WGS) entry which is preliminary data.</text>
</comment>
<dbReference type="Gene3D" id="1.10.20.10">
    <property type="entry name" value="Histone, subunit A"/>
    <property type="match status" value="1"/>
</dbReference>
<dbReference type="Pfam" id="PF07524">
    <property type="entry name" value="Bromo_TP"/>
    <property type="match status" value="1"/>
</dbReference>
<keyword evidence="4" id="KW-0539">Nucleus</keyword>
<dbReference type="Proteomes" id="UP000644660">
    <property type="component" value="Unassembled WGS sequence"/>
</dbReference>
<dbReference type="InterPro" id="IPR006565">
    <property type="entry name" value="BTP"/>
</dbReference>
<evidence type="ECO:0000256" key="2">
    <source>
        <dbReference type="ARBA" id="ARBA00023015"/>
    </source>
</evidence>
<evidence type="ECO:0000256" key="4">
    <source>
        <dbReference type="ARBA" id="ARBA00023242"/>
    </source>
</evidence>
<evidence type="ECO:0000256" key="5">
    <source>
        <dbReference type="SAM" id="Coils"/>
    </source>
</evidence>
<sequence>MTTSNNEFYFGLLRISVIQMLKAQGFDKSKPSTVDTLSDLYIKFLNLLVLEVTKLAQARADVDDTIALQDITQAFTNLGLIKPNDLLDVYDENPEGPGDSGVRALKDWCLNSVQLSNYKKVALPNIDMLRMSNENPTITQQATTATNASTSNPTLSSNQPGNNNNSNINNTSTSDGILPINHTQTQKQIFAIPDYMNPSQQNQQEELEKEKEEENNLIEELINNGDTDDWIRLLIVRQKLKIYNRRRKIEAENSTSTAYAHNSNTPNTDISVIPDIKLLPNIAGLKYSILYNTLQSSSPEINNGSSLEGEFKSHNETLPIIEESDITSSDNNNNIGTGAIMDTDHVTISDDAASIMGRVALLTKLLPIMKQDTKLDNISLSYENSDFDEIDPRNNVESEKGNNDIETFEHEDDDMAGANNMQLGSTSNNINFDEFGDMDNTFQRRASLDYGSSSIF</sequence>
<evidence type="ECO:0000313" key="8">
    <source>
        <dbReference type="EMBL" id="CAB4254388.1"/>
    </source>
</evidence>
<keyword evidence="5" id="KW-0175">Coiled coil</keyword>
<keyword evidence="3" id="KW-0804">Transcription</keyword>
<evidence type="ECO:0000256" key="6">
    <source>
        <dbReference type="SAM" id="MobiDB-lite"/>
    </source>
</evidence>
<dbReference type="GO" id="GO:0005634">
    <property type="term" value="C:nucleus"/>
    <property type="evidence" value="ECO:0007669"/>
    <property type="project" value="UniProtKB-SubCell"/>
</dbReference>
<proteinExistence type="predicted"/>
<organism evidence="8 9">
    <name type="scientific">Maudiozyma barnettii</name>
    <dbReference type="NCBI Taxonomy" id="61262"/>
    <lineage>
        <taxon>Eukaryota</taxon>
        <taxon>Fungi</taxon>
        <taxon>Dikarya</taxon>
        <taxon>Ascomycota</taxon>
        <taxon>Saccharomycotina</taxon>
        <taxon>Saccharomycetes</taxon>
        <taxon>Saccharomycetales</taxon>
        <taxon>Saccharomycetaceae</taxon>
        <taxon>Maudiozyma</taxon>
    </lineage>
</organism>
<evidence type="ECO:0000256" key="1">
    <source>
        <dbReference type="ARBA" id="ARBA00004123"/>
    </source>
</evidence>
<evidence type="ECO:0000256" key="3">
    <source>
        <dbReference type="ARBA" id="ARBA00023163"/>
    </source>
</evidence>
<feature type="domain" description="Bromodomain associated" evidence="7">
    <location>
        <begin position="6"/>
        <end position="84"/>
    </location>
</feature>
<dbReference type="OrthoDB" id="5402929at2759"/>
<feature type="region of interest" description="Disordered" evidence="6">
    <location>
        <begin position="139"/>
        <end position="173"/>
    </location>
</feature>
<name>A0A8H2ZHX7_9SACH</name>
<dbReference type="SMART" id="SM00576">
    <property type="entry name" value="BTP"/>
    <property type="match status" value="1"/>
</dbReference>
<dbReference type="AlphaFoldDB" id="A0A8H2ZHX7"/>
<accession>A0A8H2ZHX7</accession>
<protein>
    <submittedName>
        <fullName evidence="8">Similar to Saccharomyces cerevisiae YPL011C TAF3 TFIID subunit (47 kDa), involved in promoter binding and RNA polymerase II transcription initiation</fullName>
    </submittedName>
</protein>
<dbReference type="InterPro" id="IPR009072">
    <property type="entry name" value="Histone-fold"/>
</dbReference>
<dbReference type="RefSeq" id="XP_041406232.1">
    <property type="nucleotide sequence ID" value="XM_041550298.1"/>
</dbReference>
<gene>
    <name evidence="8" type="ORF">KABA2_04S05148</name>
</gene>
<dbReference type="GeneID" id="64857381"/>
<feature type="coiled-coil region" evidence="5">
    <location>
        <begin position="197"/>
        <end position="224"/>
    </location>
</feature>
<keyword evidence="2" id="KW-0805">Transcription regulation</keyword>
<evidence type="ECO:0000313" key="9">
    <source>
        <dbReference type="Proteomes" id="UP000644660"/>
    </source>
</evidence>
<evidence type="ECO:0000259" key="7">
    <source>
        <dbReference type="SMART" id="SM00576"/>
    </source>
</evidence>
<comment type="subcellular location">
    <subcellularLocation>
        <location evidence="1">Nucleus</location>
    </subcellularLocation>
</comment>
<reference evidence="8 9" key="1">
    <citation type="submission" date="2020-05" db="EMBL/GenBank/DDBJ databases">
        <authorList>
            <person name="Casaregola S."/>
            <person name="Devillers H."/>
            <person name="Grondin C."/>
        </authorList>
    </citation>
    <scope>NUCLEOTIDE SEQUENCE [LARGE SCALE GENOMIC DNA]</scope>
    <source>
        <strain evidence="8 9">CLIB 1767</strain>
    </source>
</reference>
<dbReference type="EMBL" id="CAEFZW010000004">
    <property type="protein sequence ID" value="CAB4254388.1"/>
    <property type="molecule type" value="Genomic_DNA"/>
</dbReference>
<keyword evidence="9" id="KW-1185">Reference proteome</keyword>
<dbReference type="CDD" id="cd00076">
    <property type="entry name" value="HFD_SF"/>
    <property type="match status" value="1"/>
</dbReference>
<dbReference type="GO" id="GO:0046982">
    <property type="term" value="F:protein heterodimerization activity"/>
    <property type="evidence" value="ECO:0007669"/>
    <property type="project" value="InterPro"/>
</dbReference>